<dbReference type="Proteomes" id="UP000032841">
    <property type="component" value="Chromosome"/>
</dbReference>
<evidence type="ECO:0000313" key="2">
    <source>
        <dbReference type="EMBL" id="CDM41929.1"/>
    </source>
</evidence>
<reference evidence="2 3" key="1">
    <citation type="submission" date="2013-11" db="EMBL/GenBank/DDBJ databases">
        <title>Complete genome sequence of the cyanide-degrading bacterium Pseudomonas pseudoalcaligenes CECT 5344.</title>
        <authorList>
            <person name="Wibberg D."/>
            <person name="Puehler A."/>
            <person name="Schlueter A."/>
        </authorList>
    </citation>
    <scope>NUCLEOTIDE SEQUENCE [LARGE SCALE GENOMIC DNA]</scope>
    <source>
        <strain evidence="3">CECT 5344</strain>
    </source>
</reference>
<dbReference type="HOGENOM" id="CLU_085617_0_0_6"/>
<evidence type="ECO:0000259" key="1">
    <source>
        <dbReference type="Pfam" id="PF06114"/>
    </source>
</evidence>
<gene>
    <name evidence="2" type="ORF">BN5_3376</name>
</gene>
<dbReference type="RefSeq" id="WP_039964350.1">
    <property type="nucleotide sequence ID" value="NZ_HG916826.1"/>
</dbReference>
<dbReference type="OrthoDB" id="9796786at2"/>
<dbReference type="AlphaFoldDB" id="W6RJD8"/>
<proteinExistence type="predicted"/>
<evidence type="ECO:0000313" key="3">
    <source>
        <dbReference type="Proteomes" id="UP000032841"/>
    </source>
</evidence>
<name>W6RJD8_ECTO5</name>
<organism evidence="2 3">
    <name type="scientific">Ectopseudomonas oleovorans (strain CECT 5344)</name>
    <name type="common">Pseudomonas pseudoalcaligenes</name>
    <dbReference type="NCBI Taxonomy" id="1182590"/>
    <lineage>
        <taxon>Bacteria</taxon>
        <taxon>Pseudomonadati</taxon>
        <taxon>Pseudomonadota</taxon>
        <taxon>Gammaproteobacteria</taxon>
        <taxon>Pseudomonadales</taxon>
        <taxon>Pseudomonadaceae</taxon>
        <taxon>Ectopseudomonas</taxon>
    </lineage>
</organism>
<dbReference type="Pfam" id="PF06114">
    <property type="entry name" value="Peptidase_M78"/>
    <property type="match status" value="1"/>
</dbReference>
<dbReference type="KEGG" id="ppse:BN5_3376"/>
<accession>W6RJD8</accession>
<sequence>MPETRPDLEDFFACSDYCSPENLLTALKSYQAISEKTGNKNPLIFKDLLSNTGNGALFRRSGDADAKAVETFIWLSQVQRLAESIVSTGKVPPFKKLELYELKEIAKLSLDSKNLESISSHLLNYGIVVIYLQQTAGMKTDGVLFKLSCGTPVIGMTLRYDRYDYYWFTLMHELAHLALHYEKFEEPHFDCVDDDINDDIIELQANQASRDSFVSRSDWRTASVRRFHSDEELYKNAENLSIHPAILAGLVRYEADNYAIFNKVIHQISVRRIITPNA</sequence>
<dbReference type="InterPro" id="IPR010359">
    <property type="entry name" value="IrrE_HExxH"/>
</dbReference>
<dbReference type="EMBL" id="HG916826">
    <property type="protein sequence ID" value="CDM41929.1"/>
    <property type="molecule type" value="Genomic_DNA"/>
</dbReference>
<feature type="domain" description="IrrE N-terminal-like" evidence="1">
    <location>
        <begin position="125"/>
        <end position="207"/>
    </location>
</feature>
<protein>
    <recommendedName>
        <fullName evidence="1">IrrE N-terminal-like domain-containing protein</fullName>
    </recommendedName>
</protein>